<organism evidence="2 3">
    <name type="scientific">Puccinia striiformis f. sp. tritici PST-78</name>
    <dbReference type="NCBI Taxonomy" id="1165861"/>
    <lineage>
        <taxon>Eukaryota</taxon>
        <taxon>Fungi</taxon>
        <taxon>Dikarya</taxon>
        <taxon>Basidiomycota</taxon>
        <taxon>Pucciniomycotina</taxon>
        <taxon>Pucciniomycetes</taxon>
        <taxon>Pucciniales</taxon>
        <taxon>Pucciniaceae</taxon>
        <taxon>Puccinia</taxon>
    </lineage>
</organism>
<proteinExistence type="predicted"/>
<keyword evidence="1" id="KW-0812">Transmembrane</keyword>
<dbReference type="AlphaFoldDB" id="A0A0L0W5B6"/>
<gene>
    <name evidence="2" type="ORF">PSTG_00541</name>
</gene>
<dbReference type="OrthoDB" id="10286863at2759"/>
<evidence type="ECO:0000256" key="1">
    <source>
        <dbReference type="SAM" id="Phobius"/>
    </source>
</evidence>
<dbReference type="Proteomes" id="UP000054564">
    <property type="component" value="Unassembled WGS sequence"/>
</dbReference>
<comment type="caution">
    <text evidence="2">The sequence shown here is derived from an EMBL/GenBank/DDBJ whole genome shotgun (WGS) entry which is preliminary data.</text>
</comment>
<evidence type="ECO:0000313" key="3">
    <source>
        <dbReference type="Proteomes" id="UP000054564"/>
    </source>
</evidence>
<keyword evidence="1" id="KW-1133">Transmembrane helix</keyword>
<protein>
    <submittedName>
        <fullName evidence="2">Uncharacterized protein</fullName>
    </submittedName>
</protein>
<feature type="transmembrane region" description="Helical" evidence="1">
    <location>
        <begin position="96"/>
        <end position="116"/>
    </location>
</feature>
<name>A0A0L0W5B6_9BASI</name>
<keyword evidence="3" id="KW-1185">Reference proteome</keyword>
<accession>A0A0L0W5B6</accession>
<sequence length="122" mass="14264">MNLDIYIIEHTSALKVHPDYTSRVKLAKNFIQLHLSRKESTRFIDDLDTYDPKTLWESILSHYATDMQTSINAFQSLFKEMIEVSSGRFDKKTLEAMWIFFVLKGLPGSFYVYYISLVPPCI</sequence>
<evidence type="ECO:0000313" key="2">
    <source>
        <dbReference type="EMBL" id="KNF06667.1"/>
    </source>
</evidence>
<reference evidence="3" key="1">
    <citation type="submission" date="2014-03" db="EMBL/GenBank/DDBJ databases">
        <title>The Genome Sequence of Puccinia striiformis f. sp. tritici PST-78.</title>
        <authorList>
            <consortium name="The Broad Institute Genome Sequencing Platform"/>
            <person name="Cuomo C."/>
            <person name="Hulbert S."/>
            <person name="Chen X."/>
            <person name="Walker B."/>
            <person name="Young S.K."/>
            <person name="Zeng Q."/>
            <person name="Gargeya S."/>
            <person name="Fitzgerald M."/>
            <person name="Haas B."/>
            <person name="Abouelleil A."/>
            <person name="Alvarado L."/>
            <person name="Arachchi H.M."/>
            <person name="Berlin A.M."/>
            <person name="Chapman S.B."/>
            <person name="Goldberg J."/>
            <person name="Griggs A."/>
            <person name="Gujja S."/>
            <person name="Hansen M."/>
            <person name="Howarth C."/>
            <person name="Imamovic A."/>
            <person name="Larimer J."/>
            <person name="McCowan C."/>
            <person name="Montmayeur A."/>
            <person name="Murphy C."/>
            <person name="Neiman D."/>
            <person name="Pearson M."/>
            <person name="Priest M."/>
            <person name="Roberts A."/>
            <person name="Saif S."/>
            <person name="Shea T."/>
            <person name="Sisk P."/>
            <person name="Sykes S."/>
            <person name="Wortman J."/>
            <person name="Nusbaum C."/>
            <person name="Birren B."/>
        </authorList>
    </citation>
    <scope>NUCLEOTIDE SEQUENCE [LARGE SCALE GENOMIC DNA]</scope>
    <source>
        <strain evidence="3">race PST-78</strain>
    </source>
</reference>
<keyword evidence="1" id="KW-0472">Membrane</keyword>
<dbReference type="EMBL" id="AJIL01000003">
    <property type="protein sequence ID" value="KNF06667.1"/>
    <property type="molecule type" value="Genomic_DNA"/>
</dbReference>